<keyword evidence="2" id="KW-0479">Metal-binding</keyword>
<dbReference type="Pfam" id="PF01975">
    <property type="entry name" value="SurE"/>
    <property type="match status" value="1"/>
</dbReference>
<dbReference type="Gene3D" id="3.40.1210.10">
    <property type="entry name" value="Survival protein SurE-like phosphatase/nucleotidase"/>
    <property type="match status" value="1"/>
</dbReference>
<dbReference type="Proteomes" id="UP001055712">
    <property type="component" value="Unassembled WGS sequence"/>
</dbReference>
<dbReference type="OrthoDB" id="202825at2759"/>
<feature type="domain" description="Survival protein SurE-like phosphatase/nucleotidase" evidence="5">
    <location>
        <begin position="7"/>
        <end position="207"/>
    </location>
</feature>
<comment type="caution">
    <text evidence="6">The sequence shown here is derived from an EMBL/GenBank/DDBJ whole genome shotgun (WGS) entry which is preliminary data.</text>
</comment>
<organism evidence="6 7">
    <name type="scientific">Chlorella vulgaris</name>
    <name type="common">Green alga</name>
    <dbReference type="NCBI Taxonomy" id="3077"/>
    <lineage>
        <taxon>Eukaryota</taxon>
        <taxon>Viridiplantae</taxon>
        <taxon>Chlorophyta</taxon>
        <taxon>core chlorophytes</taxon>
        <taxon>Trebouxiophyceae</taxon>
        <taxon>Chlorellales</taxon>
        <taxon>Chlorellaceae</taxon>
        <taxon>Chlorella clade</taxon>
        <taxon>Chlorella</taxon>
    </lineage>
</organism>
<evidence type="ECO:0000256" key="1">
    <source>
        <dbReference type="ARBA" id="ARBA00011062"/>
    </source>
</evidence>
<dbReference type="InterPro" id="IPR030048">
    <property type="entry name" value="SurE"/>
</dbReference>
<comment type="similarity">
    <text evidence="1">Belongs to the SurE nucleotidase family.</text>
</comment>
<reference evidence="6" key="2">
    <citation type="submission" date="2020-11" db="EMBL/GenBank/DDBJ databases">
        <authorList>
            <person name="Cecchin M."/>
            <person name="Marcolungo L."/>
            <person name="Rossato M."/>
            <person name="Girolomoni L."/>
            <person name="Cosentino E."/>
            <person name="Cuine S."/>
            <person name="Li-Beisson Y."/>
            <person name="Delledonne M."/>
            <person name="Ballottari M."/>
        </authorList>
    </citation>
    <scope>NUCLEOTIDE SEQUENCE</scope>
    <source>
        <strain evidence="6">211/11P</strain>
        <tissue evidence="6">Whole cell</tissue>
    </source>
</reference>
<dbReference type="GO" id="GO:0008252">
    <property type="term" value="F:nucleotidase activity"/>
    <property type="evidence" value="ECO:0007669"/>
    <property type="project" value="InterPro"/>
</dbReference>
<dbReference type="GO" id="GO:0046872">
    <property type="term" value="F:metal ion binding"/>
    <property type="evidence" value="ECO:0007669"/>
    <property type="project" value="UniProtKB-KW"/>
</dbReference>
<evidence type="ECO:0000256" key="2">
    <source>
        <dbReference type="ARBA" id="ARBA00022723"/>
    </source>
</evidence>
<dbReference type="HAMAP" id="MF_00060">
    <property type="entry name" value="SurE"/>
    <property type="match status" value="1"/>
</dbReference>
<dbReference type="EMBL" id="SIDB01000004">
    <property type="protein sequence ID" value="KAI3433656.1"/>
    <property type="molecule type" value="Genomic_DNA"/>
</dbReference>
<dbReference type="SUPFAM" id="SSF64167">
    <property type="entry name" value="SurE-like"/>
    <property type="match status" value="1"/>
</dbReference>
<sequence>MTKPRLLISNDDGITAPGLRALTAALHQDDFCTFAVSAPAGERSAQSHCISIGKSLHAWSLDVEGAEEAYAVDGTPADSVMIALYGPLLVSPSFQLVVSGINRGDNCGLHVIYSGTVGAAREAACKDVPSIAVSLDNYLARTEDQYAAAATYTVALCKAVLGILPPPGGGRHAFGASHLSGHVVNVNVPKGALSDIRGLYLAHQGQHCHFPDFQELEADAEVQAGHVGAVTLRVFRNAAGSLRGDLSEGCDSWAVGQGWVSVTPICLRSDMPLTAAAAAQREQQQVLLTLAAAMQAAARSLGAKVAGLPRHLEAAVTADPASIPAGEGPGGDLAGDGAASTAHQ</sequence>
<name>A0A9D4TSN8_CHLVU</name>
<evidence type="ECO:0000313" key="6">
    <source>
        <dbReference type="EMBL" id="KAI3433656.1"/>
    </source>
</evidence>
<accession>A0A9D4TSN8</accession>
<reference evidence="6" key="1">
    <citation type="journal article" date="2019" name="Plant J.">
        <title>Chlorella vulgaris genome assembly and annotation reveals the molecular basis for metabolic acclimation to high light conditions.</title>
        <authorList>
            <person name="Cecchin M."/>
            <person name="Marcolungo L."/>
            <person name="Rossato M."/>
            <person name="Girolomoni L."/>
            <person name="Cosentino E."/>
            <person name="Cuine S."/>
            <person name="Li-Beisson Y."/>
            <person name="Delledonne M."/>
            <person name="Ballottari M."/>
        </authorList>
    </citation>
    <scope>NUCLEOTIDE SEQUENCE</scope>
    <source>
        <strain evidence="6">211/11P</strain>
    </source>
</reference>
<dbReference type="InterPro" id="IPR002828">
    <property type="entry name" value="SurE-like_Pase/nucleotidase"/>
</dbReference>
<dbReference type="AlphaFoldDB" id="A0A9D4TSN8"/>
<evidence type="ECO:0000313" key="7">
    <source>
        <dbReference type="Proteomes" id="UP001055712"/>
    </source>
</evidence>
<keyword evidence="7" id="KW-1185">Reference proteome</keyword>
<feature type="region of interest" description="Disordered" evidence="4">
    <location>
        <begin position="319"/>
        <end position="344"/>
    </location>
</feature>
<gene>
    <name evidence="6" type="ORF">D9Q98_003465</name>
</gene>
<evidence type="ECO:0000256" key="4">
    <source>
        <dbReference type="SAM" id="MobiDB-lite"/>
    </source>
</evidence>
<protein>
    <recommendedName>
        <fullName evidence="5">Survival protein SurE-like phosphatase/nucleotidase domain-containing protein</fullName>
    </recommendedName>
</protein>
<dbReference type="NCBIfam" id="TIGR00087">
    <property type="entry name" value="surE"/>
    <property type="match status" value="1"/>
</dbReference>
<keyword evidence="3" id="KW-0378">Hydrolase</keyword>
<dbReference type="PANTHER" id="PTHR30457">
    <property type="entry name" value="5'-NUCLEOTIDASE SURE"/>
    <property type="match status" value="1"/>
</dbReference>
<evidence type="ECO:0000259" key="5">
    <source>
        <dbReference type="Pfam" id="PF01975"/>
    </source>
</evidence>
<evidence type="ECO:0000256" key="3">
    <source>
        <dbReference type="ARBA" id="ARBA00022801"/>
    </source>
</evidence>
<dbReference type="InterPro" id="IPR036523">
    <property type="entry name" value="SurE-like_sf"/>
</dbReference>
<feature type="compositionally biased region" description="Low complexity" evidence="4">
    <location>
        <begin position="335"/>
        <end position="344"/>
    </location>
</feature>
<dbReference type="PANTHER" id="PTHR30457:SF0">
    <property type="entry name" value="PHOSPHATASE, PUTATIVE (AFU_ORTHOLOGUE AFUA_4G01070)-RELATED"/>
    <property type="match status" value="1"/>
</dbReference>
<proteinExistence type="inferred from homology"/>